<sequence>MKRRSILKGIGVGSFSLISGQAISQNLTSSLSQPKKAPNYIPNCTFTPEQVEGPFYIDTGLVRHDITEGKPGAPLFLNFTVVDTATCAPMRDAVVDIWHADAIGYYSGFPEQGKDGNVDTTGEKFLRGTQITNPHGQCCFRTIYPGHYTGRANHIHLKVLLNQSTLVTTQLYFPDDLTDQVHQAPPYNKNTERRVRNDEDILFTEEILLNFKTQKQAYGYEAEFVLGVNTQQS</sequence>
<evidence type="ECO:0000313" key="2">
    <source>
        <dbReference type="EMBL" id="RDH42846.1"/>
    </source>
</evidence>
<reference evidence="2 3" key="1">
    <citation type="submission" date="2017-04" db="EMBL/GenBank/DDBJ databases">
        <title>Draft genome sequence of Zooshikella ganghwensis VG4 isolated from Red Sea sediments.</title>
        <authorList>
            <person name="Rehman Z."/>
            <person name="Alam I."/>
            <person name="Kamau A."/>
            <person name="Bajic V."/>
            <person name="Leiknes T."/>
        </authorList>
    </citation>
    <scope>NUCLEOTIDE SEQUENCE [LARGE SCALE GENOMIC DNA]</scope>
    <source>
        <strain evidence="2 3">VG4</strain>
    </source>
</reference>
<comment type="caution">
    <text evidence="2">The sequence shown here is derived from an EMBL/GenBank/DDBJ whole genome shotgun (WGS) entry which is preliminary data.</text>
</comment>
<dbReference type="Proteomes" id="UP000257039">
    <property type="component" value="Unassembled WGS sequence"/>
</dbReference>
<evidence type="ECO:0000259" key="1">
    <source>
        <dbReference type="Pfam" id="PF00775"/>
    </source>
</evidence>
<name>A0A4P9VJN9_9GAMM</name>
<dbReference type="RefSeq" id="WP_094786291.1">
    <property type="nucleotide sequence ID" value="NZ_NDXW01000001.1"/>
</dbReference>
<dbReference type="AlphaFoldDB" id="A0A4P9VJN9"/>
<gene>
    <name evidence="2" type="ORF">B9G39_04925</name>
</gene>
<dbReference type="Pfam" id="PF00775">
    <property type="entry name" value="Dioxygenase_C"/>
    <property type="match status" value="1"/>
</dbReference>
<accession>A0A4P9VJN9</accession>
<feature type="domain" description="Intradiol ring-cleavage dioxygenases" evidence="1">
    <location>
        <begin position="52"/>
        <end position="176"/>
    </location>
</feature>
<dbReference type="InterPro" id="IPR015889">
    <property type="entry name" value="Intradiol_dOase_core"/>
</dbReference>
<evidence type="ECO:0000313" key="3">
    <source>
        <dbReference type="Proteomes" id="UP000257039"/>
    </source>
</evidence>
<dbReference type="SUPFAM" id="SSF49482">
    <property type="entry name" value="Aromatic compound dioxygenase"/>
    <property type="match status" value="1"/>
</dbReference>
<keyword evidence="3" id="KW-1185">Reference proteome</keyword>
<dbReference type="EMBL" id="NDXW01000001">
    <property type="protein sequence ID" value="RDH42846.1"/>
    <property type="molecule type" value="Genomic_DNA"/>
</dbReference>
<dbReference type="GO" id="GO:0008199">
    <property type="term" value="F:ferric iron binding"/>
    <property type="evidence" value="ECO:0007669"/>
    <property type="project" value="InterPro"/>
</dbReference>
<dbReference type="InterPro" id="IPR000627">
    <property type="entry name" value="Intradiol_dOase_C"/>
</dbReference>
<dbReference type="Gene3D" id="2.60.130.10">
    <property type="entry name" value="Aromatic compound dioxygenase"/>
    <property type="match status" value="1"/>
</dbReference>
<dbReference type="PANTHER" id="PTHR34315:SF1">
    <property type="entry name" value="INTRADIOL RING-CLEAVAGE DIOXYGENASES DOMAIN-CONTAINING PROTEIN-RELATED"/>
    <property type="match status" value="1"/>
</dbReference>
<dbReference type="GO" id="GO:0016702">
    <property type="term" value="F:oxidoreductase activity, acting on single donors with incorporation of molecular oxygen, incorporation of two atoms of oxygen"/>
    <property type="evidence" value="ECO:0007669"/>
    <property type="project" value="InterPro"/>
</dbReference>
<proteinExistence type="predicted"/>
<protein>
    <recommendedName>
        <fullName evidence="1">Intradiol ring-cleavage dioxygenases domain-containing protein</fullName>
    </recommendedName>
</protein>
<dbReference type="PANTHER" id="PTHR34315">
    <property type="match status" value="1"/>
</dbReference>
<dbReference type="CDD" id="cd03457">
    <property type="entry name" value="intradiol_dioxygenase_like"/>
    <property type="match status" value="1"/>
</dbReference>
<organism evidence="2 3">
    <name type="scientific">Zooshikella ganghwensis</name>
    <dbReference type="NCBI Taxonomy" id="202772"/>
    <lineage>
        <taxon>Bacteria</taxon>
        <taxon>Pseudomonadati</taxon>
        <taxon>Pseudomonadota</taxon>
        <taxon>Gammaproteobacteria</taxon>
        <taxon>Oceanospirillales</taxon>
        <taxon>Zooshikellaceae</taxon>
        <taxon>Zooshikella</taxon>
    </lineage>
</organism>